<dbReference type="Pfam" id="PF14088">
    <property type="entry name" value="DUF4268"/>
    <property type="match status" value="1"/>
</dbReference>
<dbReference type="InterPro" id="IPR025364">
    <property type="entry name" value="DUF4268"/>
</dbReference>
<name>A0ABR7MDL3_9BACT</name>
<reference evidence="2 3" key="1">
    <citation type="submission" date="2016-07" db="EMBL/GenBank/DDBJ databases">
        <title>Genome analysis of Flavihumibacter stibioxidans YS-17.</title>
        <authorList>
            <person name="Shi K."/>
            <person name="Han Y."/>
            <person name="Wang G."/>
        </authorList>
    </citation>
    <scope>NUCLEOTIDE SEQUENCE [LARGE SCALE GENOMIC DNA]</scope>
    <source>
        <strain evidence="2 3">YS-17</strain>
    </source>
</reference>
<evidence type="ECO:0000259" key="1">
    <source>
        <dbReference type="Pfam" id="PF14088"/>
    </source>
</evidence>
<protein>
    <recommendedName>
        <fullName evidence="1">DUF4268 domain-containing protein</fullName>
    </recommendedName>
</protein>
<sequence>MYTKEQASLLRKQFFTAFGQYMLPVLSASGGKVNWLNYKTGLKHLYFRIEAPNRGCEVGIVMSHPDETDRRNCFGKLLELRTFFEAEAGDDWTWEPNATDEYGKKLSRIFVRLNQVSVLNQQDWPAIISFLKPRLVALDAFWSMARDQFEAV</sequence>
<accession>A0ABR7MDL3</accession>
<comment type="caution">
    <text evidence="2">The sequence shown here is derived from an EMBL/GenBank/DDBJ whole genome shotgun (WGS) entry which is preliminary data.</text>
</comment>
<dbReference type="RefSeq" id="WP_187258434.1">
    <property type="nucleotide sequence ID" value="NZ_JBHULF010000006.1"/>
</dbReference>
<dbReference type="EMBL" id="MBUA01000031">
    <property type="protein sequence ID" value="MBC6493114.1"/>
    <property type="molecule type" value="Genomic_DNA"/>
</dbReference>
<feature type="domain" description="DUF4268" evidence="1">
    <location>
        <begin position="10"/>
        <end position="143"/>
    </location>
</feature>
<organism evidence="2 3">
    <name type="scientific">Flavihumibacter stibioxidans</name>
    <dbReference type="NCBI Taxonomy" id="1834163"/>
    <lineage>
        <taxon>Bacteria</taxon>
        <taxon>Pseudomonadati</taxon>
        <taxon>Bacteroidota</taxon>
        <taxon>Chitinophagia</taxon>
        <taxon>Chitinophagales</taxon>
        <taxon>Chitinophagaceae</taxon>
        <taxon>Flavihumibacter</taxon>
    </lineage>
</organism>
<dbReference type="Proteomes" id="UP000765802">
    <property type="component" value="Unassembled WGS sequence"/>
</dbReference>
<proteinExistence type="predicted"/>
<evidence type="ECO:0000313" key="3">
    <source>
        <dbReference type="Proteomes" id="UP000765802"/>
    </source>
</evidence>
<evidence type="ECO:0000313" key="2">
    <source>
        <dbReference type="EMBL" id="MBC6493114.1"/>
    </source>
</evidence>
<gene>
    <name evidence="2" type="ORF">BC349_18825</name>
</gene>
<keyword evidence="3" id="KW-1185">Reference proteome</keyword>